<dbReference type="KEGG" id="swp:swp_1423"/>
<gene>
    <name evidence="1" type="ordered locus">swp_1423</name>
</gene>
<evidence type="ECO:0000313" key="1">
    <source>
        <dbReference type="EMBL" id="ACJ28209.1"/>
    </source>
</evidence>
<proteinExistence type="predicted"/>
<dbReference type="EMBL" id="CP000472">
    <property type="protein sequence ID" value="ACJ28209.1"/>
    <property type="molecule type" value="Genomic_DNA"/>
</dbReference>
<evidence type="ECO:0000313" key="2">
    <source>
        <dbReference type="Proteomes" id="UP000000753"/>
    </source>
</evidence>
<protein>
    <submittedName>
        <fullName evidence="1">Uncharacterized protein</fullName>
    </submittedName>
</protein>
<dbReference type="HOGENOM" id="CLU_2920215_0_0_6"/>
<dbReference type="eggNOG" id="ENOG502ZICS">
    <property type="taxonomic scope" value="Bacteria"/>
</dbReference>
<keyword evidence="2" id="KW-1185">Reference proteome</keyword>
<name>B8CKN4_SHEPW</name>
<dbReference type="Proteomes" id="UP000000753">
    <property type="component" value="Chromosome"/>
</dbReference>
<accession>B8CKN4</accession>
<organism evidence="1 2">
    <name type="scientific">Shewanella piezotolerans (strain WP3 / JCM 13877)</name>
    <dbReference type="NCBI Taxonomy" id="225849"/>
    <lineage>
        <taxon>Bacteria</taxon>
        <taxon>Pseudomonadati</taxon>
        <taxon>Pseudomonadota</taxon>
        <taxon>Gammaproteobacteria</taxon>
        <taxon>Alteromonadales</taxon>
        <taxon>Shewanellaceae</taxon>
        <taxon>Shewanella</taxon>
    </lineage>
</organism>
<sequence length="61" mass="6737">MANSPKPNEMFINTAPEVVSQKLKLFRKGNATSRAPICSGNTKFIRPIMNGMAIKIIMMTP</sequence>
<dbReference type="AlphaFoldDB" id="B8CKN4"/>
<reference evidence="1 2" key="1">
    <citation type="journal article" date="2008" name="PLoS ONE">
        <title>Environmental adaptation: genomic analysis of the piezotolerant and psychrotolerant deep-sea iron reducing bacterium Shewanella piezotolerans WP3.</title>
        <authorList>
            <person name="Wang F."/>
            <person name="Wang J."/>
            <person name="Jian H."/>
            <person name="Zhang B."/>
            <person name="Li S."/>
            <person name="Wang F."/>
            <person name="Zeng X."/>
            <person name="Gao L."/>
            <person name="Bartlett D.H."/>
            <person name="Yu J."/>
            <person name="Hu S."/>
            <person name="Xiao X."/>
        </authorList>
    </citation>
    <scope>NUCLEOTIDE SEQUENCE [LARGE SCALE GENOMIC DNA]</scope>
    <source>
        <strain evidence="2">WP3 / JCM 13877</strain>
    </source>
</reference>